<evidence type="ECO:0000313" key="2">
    <source>
        <dbReference type="EMBL" id="MDR7336119.1"/>
    </source>
</evidence>
<proteinExistence type="predicted"/>
<gene>
    <name evidence="2" type="ORF">J2X21_005289</name>
</gene>
<feature type="transmembrane region" description="Helical" evidence="1">
    <location>
        <begin position="5"/>
        <end position="24"/>
    </location>
</feature>
<dbReference type="Pfam" id="PF19447">
    <property type="entry name" value="DUF5985"/>
    <property type="match status" value="1"/>
</dbReference>
<dbReference type="Proteomes" id="UP001180825">
    <property type="component" value="Unassembled WGS sequence"/>
</dbReference>
<feature type="transmembrane region" description="Helical" evidence="1">
    <location>
        <begin position="31"/>
        <end position="51"/>
    </location>
</feature>
<feature type="transmembrane region" description="Helical" evidence="1">
    <location>
        <begin position="63"/>
        <end position="82"/>
    </location>
</feature>
<protein>
    <submittedName>
        <fullName evidence="2">Uncharacterized protein</fullName>
    </submittedName>
</protein>
<sequence>MVLMIYALCVGTAALCALLLLRSYAKTRFRLLLWSGLCFVGLTANNALLMLDKTLLAHIDLSAWRAAVGVVAMALLVIGLVMERGR</sequence>
<evidence type="ECO:0000313" key="3">
    <source>
        <dbReference type="Proteomes" id="UP001180825"/>
    </source>
</evidence>
<keyword evidence="1" id="KW-0472">Membrane</keyword>
<comment type="caution">
    <text evidence="2">The sequence shown here is derived from an EMBL/GenBank/DDBJ whole genome shotgun (WGS) entry which is preliminary data.</text>
</comment>
<accession>A0ABU2AG15</accession>
<organism evidence="2 3">
    <name type="scientific">Roseateles asaccharophilus</name>
    <dbReference type="NCBI Taxonomy" id="582607"/>
    <lineage>
        <taxon>Bacteria</taxon>
        <taxon>Pseudomonadati</taxon>
        <taxon>Pseudomonadota</taxon>
        <taxon>Betaproteobacteria</taxon>
        <taxon>Burkholderiales</taxon>
        <taxon>Sphaerotilaceae</taxon>
        <taxon>Roseateles</taxon>
    </lineage>
</organism>
<dbReference type="EMBL" id="JAVDXV010000013">
    <property type="protein sequence ID" value="MDR7336119.1"/>
    <property type="molecule type" value="Genomic_DNA"/>
</dbReference>
<keyword evidence="3" id="KW-1185">Reference proteome</keyword>
<evidence type="ECO:0000256" key="1">
    <source>
        <dbReference type="SAM" id="Phobius"/>
    </source>
</evidence>
<keyword evidence="1" id="KW-1133">Transmembrane helix</keyword>
<reference evidence="2 3" key="1">
    <citation type="submission" date="2023-07" db="EMBL/GenBank/DDBJ databases">
        <title>Sorghum-associated microbial communities from plants grown in Nebraska, USA.</title>
        <authorList>
            <person name="Schachtman D."/>
        </authorList>
    </citation>
    <scope>NUCLEOTIDE SEQUENCE [LARGE SCALE GENOMIC DNA]</scope>
    <source>
        <strain evidence="2 3">BE316</strain>
    </source>
</reference>
<keyword evidence="1" id="KW-0812">Transmembrane</keyword>
<dbReference type="InterPro" id="IPR046027">
    <property type="entry name" value="DUF5985"/>
</dbReference>
<name>A0ABU2AG15_9BURK</name>